<sequence>MQTLGSCVRCGRNHCDSSIAKPVRAAIDVVAKCFIASQLIVMPECIKYYSEDSPLGLRLSPVT</sequence>
<organism evidence="1 2">
    <name type="scientific">Punica granatum</name>
    <name type="common">Pomegranate</name>
    <dbReference type="NCBI Taxonomy" id="22663"/>
    <lineage>
        <taxon>Eukaryota</taxon>
        <taxon>Viridiplantae</taxon>
        <taxon>Streptophyta</taxon>
        <taxon>Embryophyta</taxon>
        <taxon>Tracheophyta</taxon>
        <taxon>Spermatophyta</taxon>
        <taxon>Magnoliopsida</taxon>
        <taxon>eudicotyledons</taxon>
        <taxon>Gunneridae</taxon>
        <taxon>Pentapetalae</taxon>
        <taxon>rosids</taxon>
        <taxon>malvids</taxon>
        <taxon>Myrtales</taxon>
        <taxon>Lythraceae</taxon>
        <taxon>Punica</taxon>
    </lineage>
</organism>
<name>A0A218WRS9_PUNGR</name>
<dbReference type="AlphaFoldDB" id="A0A218WRS9"/>
<proteinExistence type="predicted"/>
<protein>
    <submittedName>
        <fullName evidence="1">Uncharacterized protein</fullName>
    </submittedName>
</protein>
<evidence type="ECO:0000313" key="1">
    <source>
        <dbReference type="EMBL" id="OWM75343.1"/>
    </source>
</evidence>
<gene>
    <name evidence="1" type="ORF">CDL15_Pgr021059</name>
</gene>
<evidence type="ECO:0000313" key="2">
    <source>
        <dbReference type="Proteomes" id="UP000197138"/>
    </source>
</evidence>
<dbReference type="EMBL" id="MTKT01003257">
    <property type="protein sequence ID" value="OWM75343.1"/>
    <property type="molecule type" value="Genomic_DNA"/>
</dbReference>
<accession>A0A218WRS9</accession>
<comment type="caution">
    <text evidence="1">The sequence shown here is derived from an EMBL/GenBank/DDBJ whole genome shotgun (WGS) entry which is preliminary data.</text>
</comment>
<reference evidence="2" key="1">
    <citation type="journal article" date="2017" name="Plant J.">
        <title>The pomegranate (Punica granatum L.) genome and the genomics of punicalagin biosynthesis.</title>
        <authorList>
            <person name="Qin G."/>
            <person name="Xu C."/>
            <person name="Ming R."/>
            <person name="Tang H."/>
            <person name="Guyot R."/>
            <person name="Kramer E.M."/>
            <person name="Hu Y."/>
            <person name="Yi X."/>
            <person name="Qi Y."/>
            <person name="Xu X."/>
            <person name="Gao Z."/>
            <person name="Pan H."/>
            <person name="Jian J."/>
            <person name="Tian Y."/>
            <person name="Yue Z."/>
            <person name="Xu Y."/>
        </authorList>
    </citation>
    <scope>NUCLEOTIDE SEQUENCE [LARGE SCALE GENOMIC DNA]</scope>
    <source>
        <strain evidence="2">cv. Dabenzi</strain>
    </source>
</reference>
<dbReference type="Proteomes" id="UP000197138">
    <property type="component" value="Unassembled WGS sequence"/>
</dbReference>